<evidence type="ECO:0000313" key="1">
    <source>
        <dbReference type="EMBL" id="KXA93788.1"/>
    </source>
</evidence>
<dbReference type="EMBL" id="LHXP01000007">
    <property type="protein sequence ID" value="KXA93788.1"/>
    <property type="molecule type" value="Genomic_DNA"/>
</dbReference>
<keyword evidence="2" id="KW-1185">Reference proteome</keyword>
<sequence>MCHKVSQVDLSYWQRRVDQLREEYRKREKFLNPISGTPSKPSTDEIEELVEEKIKEFVESDEFEEDRKELHQNIEEENGSRYDSVIFESEEEIIEHSNKGYDCEKIDEGKWLMRKEINIS</sequence>
<evidence type="ECO:0000313" key="2">
    <source>
        <dbReference type="Proteomes" id="UP000070657"/>
    </source>
</evidence>
<dbReference type="Proteomes" id="UP000070657">
    <property type="component" value="Unassembled WGS sequence"/>
</dbReference>
<accession>A0A133UHV0</accession>
<comment type="caution">
    <text evidence="1">The sequence shown here is derived from an EMBL/GenBank/DDBJ whole genome shotgun (WGS) entry which is preliminary data.</text>
</comment>
<name>A0A133UHV0_9EURY</name>
<gene>
    <name evidence="1" type="ORF">AKJ66_01055</name>
</gene>
<organism evidence="1 2">
    <name type="scientific">candidate division MSBL1 archaeon SCGC-AAA259E22</name>
    <dbReference type="NCBI Taxonomy" id="1698265"/>
    <lineage>
        <taxon>Archaea</taxon>
        <taxon>Methanobacteriati</taxon>
        <taxon>Methanobacteriota</taxon>
        <taxon>candidate division MSBL1</taxon>
    </lineage>
</organism>
<dbReference type="AlphaFoldDB" id="A0A133UHV0"/>
<reference evidence="1 2" key="1">
    <citation type="journal article" date="2016" name="Sci. Rep.">
        <title>Metabolic traits of an uncultured archaeal lineage -MSBL1- from brine pools of the Red Sea.</title>
        <authorList>
            <person name="Mwirichia R."/>
            <person name="Alam I."/>
            <person name="Rashid M."/>
            <person name="Vinu M."/>
            <person name="Ba-Alawi W."/>
            <person name="Anthony Kamau A."/>
            <person name="Kamanda Ngugi D."/>
            <person name="Goker M."/>
            <person name="Klenk H.P."/>
            <person name="Bajic V."/>
            <person name="Stingl U."/>
        </authorList>
    </citation>
    <scope>NUCLEOTIDE SEQUENCE [LARGE SCALE GENOMIC DNA]</scope>
    <source>
        <strain evidence="1">SCGC-AAA259E22</strain>
    </source>
</reference>
<protein>
    <submittedName>
        <fullName evidence="1">Uncharacterized protein</fullName>
    </submittedName>
</protein>
<proteinExistence type="predicted"/>